<keyword evidence="3" id="KW-0418">Kinase</keyword>
<evidence type="ECO:0000313" key="3">
    <source>
        <dbReference type="EMBL" id="SHK69125.1"/>
    </source>
</evidence>
<evidence type="ECO:0000313" key="4">
    <source>
        <dbReference type="Proteomes" id="UP000184130"/>
    </source>
</evidence>
<organism evidence="3 4">
    <name type="scientific">Xylanibacter ruminicola</name>
    <name type="common">Prevotella ruminicola</name>
    <dbReference type="NCBI Taxonomy" id="839"/>
    <lineage>
        <taxon>Bacteria</taxon>
        <taxon>Pseudomonadati</taxon>
        <taxon>Bacteroidota</taxon>
        <taxon>Bacteroidia</taxon>
        <taxon>Bacteroidales</taxon>
        <taxon>Prevotellaceae</taxon>
        <taxon>Xylanibacter</taxon>
    </lineage>
</organism>
<dbReference type="Pfam" id="PF13581">
    <property type="entry name" value="HATPase_c_2"/>
    <property type="match status" value="1"/>
</dbReference>
<gene>
    <name evidence="3" type="ORF">SAMN05216463_10997</name>
</gene>
<dbReference type="InterPro" id="IPR036890">
    <property type="entry name" value="HATPase_C_sf"/>
</dbReference>
<proteinExistence type="predicted"/>
<accession>A0A1M6UIR2</accession>
<dbReference type="CDD" id="cd16936">
    <property type="entry name" value="HATPase_RsbW-like"/>
    <property type="match status" value="1"/>
</dbReference>
<protein>
    <submittedName>
        <fullName evidence="3">Serine/threonine-protein kinase RsbW</fullName>
    </submittedName>
</protein>
<sequence length="137" mass="15760">MKMKKEIKIKNQVGELEKVNAFIEQIGEELQLDMELLMNLNLVMEEMVSNVIFYAYPEGKTADIELSAECNGRQLTFILSDKGREFDPTMKDDADTDVDPMERELGGMGIYIVKNIMNEVTYQRLEGKNLLTMKKDI</sequence>
<reference evidence="3 4" key="1">
    <citation type="submission" date="2016-11" db="EMBL/GenBank/DDBJ databases">
        <authorList>
            <person name="Jaros S."/>
            <person name="Januszkiewicz K."/>
            <person name="Wedrychowicz H."/>
        </authorList>
    </citation>
    <scope>NUCLEOTIDE SEQUENCE [LARGE SCALE GENOMIC DNA]</scope>
    <source>
        <strain evidence="3 4">KHT3</strain>
    </source>
</reference>
<keyword evidence="1" id="KW-0723">Serine/threonine-protein kinase</keyword>
<dbReference type="EMBL" id="FRBD01000009">
    <property type="protein sequence ID" value="SHK69125.1"/>
    <property type="molecule type" value="Genomic_DNA"/>
</dbReference>
<evidence type="ECO:0000256" key="1">
    <source>
        <dbReference type="ARBA" id="ARBA00022527"/>
    </source>
</evidence>
<dbReference type="Gene3D" id="3.30.565.10">
    <property type="entry name" value="Histidine kinase-like ATPase, C-terminal domain"/>
    <property type="match status" value="1"/>
</dbReference>
<dbReference type="GO" id="GO:0004674">
    <property type="term" value="F:protein serine/threonine kinase activity"/>
    <property type="evidence" value="ECO:0007669"/>
    <property type="project" value="UniProtKB-KW"/>
</dbReference>
<evidence type="ECO:0000259" key="2">
    <source>
        <dbReference type="Pfam" id="PF13581"/>
    </source>
</evidence>
<dbReference type="Proteomes" id="UP000184130">
    <property type="component" value="Unassembled WGS sequence"/>
</dbReference>
<dbReference type="InterPro" id="IPR003594">
    <property type="entry name" value="HATPase_dom"/>
</dbReference>
<dbReference type="AlphaFoldDB" id="A0A1M6UIR2"/>
<keyword evidence="3" id="KW-0808">Transferase</keyword>
<dbReference type="SUPFAM" id="SSF55874">
    <property type="entry name" value="ATPase domain of HSP90 chaperone/DNA topoisomerase II/histidine kinase"/>
    <property type="match status" value="1"/>
</dbReference>
<dbReference type="InterPro" id="IPR050267">
    <property type="entry name" value="Anti-sigma-factor_SerPK"/>
</dbReference>
<dbReference type="PANTHER" id="PTHR35526">
    <property type="entry name" value="ANTI-SIGMA-F FACTOR RSBW-RELATED"/>
    <property type="match status" value="1"/>
</dbReference>
<name>A0A1M6UIR2_XYLRU</name>
<feature type="domain" description="Histidine kinase/HSP90-like ATPase" evidence="2">
    <location>
        <begin position="13"/>
        <end position="135"/>
    </location>
</feature>